<dbReference type="AlphaFoldDB" id="A0A4R6VK47"/>
<sequence length="69" mass="8101">MFLRVAVFVLLVVLVYYGIKSIRNSFKQHFDEVDAQKKARDQSDRARGNIVELEKDKKTGVYRPKDKKD</sequence>
<organism evidence="1 2">
    <name type="scientific">Maritalea mobilis</name>
    <dbReference type="NCBI Taxonomy" id="483324"/>
    <lineage>
        <taxon>Bacteria</taxon>
        <taxon>Pseudomonadati</taxon>
        <taxon>Pseudomonadota</taxon>
        <taxon>Alphaproteobacteria</taxon>
        <taxon>Hyphomicrobiales</taxon>
        <taxon>Devosiaceae</taxon>
        <taxon>Maritalea</taxon>
    </lineage>
</organism>
<evidence type="ECO:0000313" key="2">
    <source>
        <dbReference type="Proteomes" id="UP000295391"/>
    </source>
</evidence>
<proteinExistence type="predicted"/>
<protein>
    <submittedName>
        <fullName evidence="1">Uncharacterized protein</fullName>
    </submittedName>
</protein>
<evidence type="ECO:0000313" key="1">
    <source>
        <dbReference type="EMBL" id="TDQ63908.1"/>
    </source>
</evidence>
<name>A0A4R6VK47_9HYPH</name>
<accession>A0A4R6VK47</accession>
<dbReference type="RefSeq" id="WP_133572558.1">
    <property type="nucleotide sequence ID" value="NZ_SNYR01000002.1"/>
</dbReference>
<dbReference type="Proteomes" id="UP000295391">
    <property type="component" value="Unassembled WGS sequence"/>
</dbReference>
<keyword evidence="2" id="KW-1185">Reference proteome</keyword>
<comment type="caution">
    <text evidence="1">The sequence shown here is derived from an EMBL/GenBank/DDBJ whole genome shotgun (WGS) entry which is preliminary data.</text>
</comment>
<reference evidence="1 2" key="1">
    <citation type="submission" date="2019-03" db="EMBL/GenBank/DDBJ databases">
        <title>Genomic Encyclopedia of Type Strains, Phase III (KMG-III): the genomes of soil and plant-associated and newly described type strains.</title>
        <authorList>
            <person name="Whitman W."/>
        </authorList>
    </citation>
    <scope>NUCLEOTIDE SEQUENCE [LARGE SCALE GENOMIC DNA]</scope>
    <source>
        <strain evidence="1 2">CGMCC 1.7002</strain>
    </source>
</reference>
<dbReference type="OrthoDB" id="9924177at2"/>
<gene>
    <name evidence="1" type="ORF">ATL17_1917</name>
</gene>
<dbReference type="EMBL" id="SNYR01000002">
    <property type="protein sequence ID" value="TDQ63908.1"/>
    <property type="molecule type" value="Genomic_DNA"/>
</dbReference>